<gene>
    <name evidence="1" type="ORF">SS50377_17861</name>
    <name evidence="2" type="ORF">SS50377_27990</name>
</gene>
<keyword evidence="3" id="KW-1185">Reference proteome</keyword>
<proteinExistence type="predicted"/>
<accession>V6LDI7</accession>
<dbReference type="AlphaFoldDB" id="V6LDI7"/>
<dbReference type="VEuPathDB" id="GiardiaDB:SS50377_27990"/>
<evidence type="ECO:0000313" key="2">
    <source>
        <dbReference type="EMBL" id="KAH0570016.1"/>
    </source>
</evidence>
<protein>
    <submittedName>
        <fullName evidence="1">Uncharacterized protein</fullName>
    </submittedName>
</protein>
<dbReference type="EMBL" id="AUWU02000008">
    <property type="protein sequence ID" value="KAH0570016.1"/>
    <property type="molecule type" value="Genomic_DNA"/>
</dbReference>
<evidence type="ECO:0000313" key="3">
    <source>
        <dbReference type="Proteomes" id="UP000018208"/>
    </source>
</evidence>
<organism evidence="1">
    <name type="scientific">Spironucleus salmonicida</name>
    <dbReference type="NCBI Taxonomy" id="348837"/>
    <lineage>
        <taxon>Eukaryota</taxon>
        <taxon>Metamonada</taxon>
        <taxon>Diplomonadida</taxon>
        <taxon>Hexamitidae</taxon>
        <taxon>Hexamitinae</taxon>
        <taxon>Spironucleus</taxon>
    </lineage>
</organism>
<sequence length="251" mass="29911">MNQILTTTKPKVKRLKQKKILKNIQKQLDRQNVDPLRSDNYLNFHSTCINPKINSIYAKDINFHQDSSSIDEDQDIKYGMLTRRFIQQQVKLNLSGAIFYKVLPSLTSQVLPYKPLEQFEYAILFQSAHSIGFSLFIKNLCEDFTFLKSQFSNQSFDEQQLNKIQLKIDNQTRTLQINSQDRYIVLKAEEYLKIMIIGYRMLFDEEGYAFYQYTMFLKWQRYPNGYVMHLKDQPRSDWLYQCCVPLISKIM</sequence>
<name>V6LDI7_9EUKA</name>
<reference evidence="1 2" key="1">
    <citation type="journal article" date="2014" name="PLoS Genet.">
        <title>The Genome of Spironucleus salmonicida Highlights a Fish Pathogen Adapted to Fluctuating Environments.</title>
        <authorList>
            <person name="Xu F."/>
            <person name="Jerlstrom-Hultqvist J."/>
            <person name="Einarsson E."/>
            <person name="Astvaldsson A."/>
            <person name="Svard S.G."/>
            <person name="Andersson J.O."/>
        </authorList>
    </citation>
    <scope>NUCLEOTIDE SEQUENCE</scope>
    <source>
        <strain evidence="2">ATCC 50377</strain>
    </source>
</reference>
<reference evidence="2" key="2">
    <citation type="submission" date="2020-12" db="EMBL/GenBank/DDBJ databases">
        <title>New Spironucleus salmonicida genome in near-complete chromosomes.</title>
        <authorList>
            <person name="Xu F."/>
            <person name="Kurt Z."/>
            <person name="Jimenez-Gonzalez A."/>
            <person name="Astvaldsson A."/>
            <person name="Andersson J.O."/>
            <person name="Svard S.G."/>
        </authorList>
    </citation>
    <scope>NUCLEOTIDE SEQUENCE</scope>
    <source>
        <strain evidence="2">ATCC 50377</strain>
    </source>
</reference>
<dbReference type="EMBL" id="KI546159">
    <property type="protein sequence ID" value="EST42547.1"/>
    <property type="molecule type" value="Genomic_DNA"/>
</dbReference>
<dbReference type="Proteomes" id="UP000018208">
    <property type="component" value="Unassembled WGS sequence"/>
</dbReference>
<evidence type="ECO:0000313" key="1">
    <source>
        <dbReference type="EMBL" id="EST42547.1"/>
    </source>
</evidence>